<evidence type="ECO:0000313" key="2">
    <source>
        <dbReference type="Proteomes" id="UP000886998"/>
    </source>
</evidence>
<proteinExistence type="predicted"/>
<organism evidence="1 2">
    <name type="scientific">Trichonephila inaurata madagascariensis</name>
    <dbReference type="NCBI Taxonomy" id="2747483"/>
    <lineage>
        <taxon>Eukaryota</taxon>
        <taxon>Metazoa</taxon>
        <taxon>Ecdysozoa</taxon>
        <taxon>Arthropoda</taxon>
        <taxon>Chelicerata</taxon>
        <taxon>Arachnida</taxon>
        <taxon>Araneae</taxon>
        <taxon>Araneomorphae</taxon>
        <taxon>Entelegynae</taxon>
        <taxon>Araneoidea</taxon>
        <taxon>Nephilidae</taxon>
        <taxon>Trichonephila</taxon>
        <taxon>Trichonephila inaurata</taxon>
    </lineage>
</organism>
<name>A0A8X6IVM2_9ARAC</name>
<accession>A0A8X6IVM2</accession>
<protein>
    <submittedName>
        <fullName evidence="1">Uncharacterized protein</fullName>
    </submittedName>
</protein>
<sequence>MLSDRKLNNPKILQYPQFCKAFQYPSFSVDTRARSLCSSSPFSNPLNRFLEIHFFLFLSGREWVRDMFGQLLPESRITGYLTCVYDGEDLPTSLHELIKEWMMHSLLVGGFHHVAL</sequence>
<gene>
    <name evidence="1" type="ORF">TNIN_442291</name>
</gene>
<keyword evidence="2" id="KW-1185">Reference proteome</keyword>
<dbReference type="AlphaFoldDB" id="A0A8X6IVM2"/>
<evidence type="ECO:0000313" key="1">
    <source>
        <dbReference type="EMBL" id="GFS61987.1"/>
    </source>
</evidence>
<comment type="caution">
    <text evidence="1">The sequence shown here is derived from an EMBL/GenBank/DDBJ whole genome shotgun (WGS) entry which is preliminary data.</text>
</comment>
<dbReference type="Proteomes" id="UP000886998">
    <property type="component" value="Unassembled WGS sequence"/>
</dbReference>
<dbReference type="EMBL" id="BMAV01027751">
    <property type="protein sequence ID" value="GFS61987.1"/>
    <property type="molecule type" value="Genomic_DNA"/>
</dbReference>
<reference evidence="1" key="1">
    <citation type="submission" date="2020-08" db="EMBL/GenBank/DDBJ databases">
        <title>Multicomponent nature underlies the extraordinary mechanical properties of spider dragline silk.</title>
        <authorList>
            <person name="Kono N."/>
            <person name="Nakamura H."/>
            <person name="Mori M."/>
            <person name="Yoshida Y."/>
            <person name="Ohtoshi R."/>
            <person name="Malay A.D."/>
            <person name="Moran D.A.P."/>
            <person name="Tomita M."/>
            <person name="Numata K."/>
            <person name="Arakawa K."/>
        </authorList>
    </citation>
    <scope>NUCLEOTIDE SEQUENCE</scope>
</reference>